<gene>
    <name evidence="2" type="ORF">GCM10008957_11310</name>
</gene>
<dbReference type="AlphaFoldDB" id="A0A918C129"/>
<proteinExistence type="predicted"/>
<evidence type="ECO:0000313" key="3">
    <source>
        <dbReference type="Proteomes" id="UP000603865"/>
    </source>
</evidence>
<dbReference type="EMBL" id="BMQL01000004">
    <property type="protein sequence ID" value="GGR00289.1"/>
    <property type="molecule type" value="Genomic_DNA"/>
</dbReference>
<name>A0A918C129_9DEIO</name>
<comment type="caution">
    <text evidence="2">The sequence shown here is derived from an EMBL/GenBank/DDBJ whole genome shotgun (WGS) entry which is preliminary data.</text>
</comment>
<protein>
    <submittedName>
        <fullName evidence="2">Uncharacterized protein</fullName>
    </submittedName>
</protein>
<organism evidence="2 3">
    <name type="scientific">Deinococcus ruber</name>
    <dbReference type="NCBI Taxonomy" id="1848197"/>
    <lineage>
        <taxon>Bacteria</taxon>
        <taxon>Thermotogati</taxon>
        <taxon>Deinococcota</taxon>
        <taxon>Deinococci</taxon>
        <taxon>Deinococcales</taxon>
        <taxon>Deinococcaceae</taxon>
        <taxon>Deinococcus</taxon>
    </lineage>
</organism>
<dbReference type="Proteomes" id="UP000603865">
    <property type="component" value="Unassembled WGS sequence"/>
</dbReference>
<reference evidence="2" key="2">
    <citation type="submission" date="2020-09" db="EMBL/GenBank/DDBJ databases">
        <authorList>
            <person name="Sun Q."/>
            <person name="Ohkuma M."/>
        </authorList>
    </citation>
    <scope>NUCLEOTIDE SEQUENCE</scope>
    <source>
        <strain evidence="2">JCM 31311</strain>
    </source>
</reference>
<evidence type="ECO:0000313" key="2">
    <source>
        <dbReference type="EMBL" id="GGR00289.1"/>
    </source>
</evidence>
<evidence type="ECO:0000256" key="1">
    <source>
        <dbReference type="SAM" id="MobiDB-lite"/>
    </source>
</evidence>
<reference evidence="2" key="1">
    <citation type="journal article" date="2014" name="Int. J. Syst. Evol. Microbiol.">
        <title>Complete genome sequence of Corynebacterium casei LMG S-19264T (=DSM 44701T), isolated from a smear-ripened cheese.</title>
        <authorList>
            <consortium name="US DOE Joint Genome Institute (JGI-PGF)"/>
            <person name="Walter F."/>
            <person name="Albersmeier A."/>
            <person name="Kalinowski J."/>
            <person name="Ruckert C."/>
        </authorList>
    </citation>
    <scope>NUCLEOTIDE SEQUENCE</scope>
    <source>
        <strain evidence="2">JCM 31311</strain>
    </source>
</reference>
<sequence>MTKRLQTDTPPSPPDQSSSDTGQVDLIKPEDTQPEEVKDTQLEQAAPTEQEARFPFEQHAAHAGMTSWRLAALPVHANWVAGQEVTAEQFATALKALDEEVIV</sequence>
<keyword evidence="3" id="KW-1185">Reference proteome</keyword>
<feature type="region of interest" description="Disordered" evidence="1">
    <location>
        <begin position="1"/>
        <end position="51"/>
    </location>
</feature>
<feature type="compositionally biased region" description="Basic and acidic residues" evidence="1">
    <location>
        <begin position="27"/>
        <end position="41"/>
    </location>
</feature>
<dbReference type="RefSeq" id="WP_189088550.1">
    <property type="nucleotide sequence ID" value="NZ_BMQL01000004.1"/>
</dbReference>
<accession>A0A918C129</accession>